<evidence type="ECO:0000313" key="8">
    <source>
        <dbReference type="Proteomes" id="UP000774326"/>
    </source>
</evidence>
<dbReference type="Gene3D" id="3.90.70.10">
    <property type="entry name" value="Cysteine proteinases"/>
    <property type="match status" value="1"/>
</dbReference>
<dbReference type="SUPFAM" id="SSF57850">
    <property type="entry name" value="RING/U-box"/>
    <property type="match status" value="1"/>
</dbReference>
<dbReference type="GO" id="GO:0004843">
    <property type="term" value="F:cysteine-type deubiquitinase activity"/>
    <property type="evidence" value="ECO:0007669"/>
    <property type="project" value="InterPro"/>
</dbReference>
<dbReference type="InterPro" id="IPR018200">
    <property type="entry name" value="USP_CS"/>
</dbReference>
<dbReference type="GO" id="GO:0005634">
    <property type="term" value="C:nucleus"/>
    <property type="evidence" value="ECO:0007669"/>
    <property type="project" value="TreeGrafter"/>
</dbReference>
<dbReference type="AlphaFoldDB" id="A0A9P8TQZ6"/>
<feature type="domain" description="UBP-type" evidence="6">
    <location>
        <begin position="71"/>
        <end position="172"/>
    </location>
</feature>
<dbReference type="InterPro" id="IPR050164">
    <property type="entry name" value="Peptidase_C19"/>
</dbReference>
<evidence type="ECO:0000259" key="6">
    <source>
        <dbReference type="PROSITE" id="PS50271"/>
    </source>
</evidence>
<evidence type="ECO:0000256" key="2">
    <source>
        <dbReference type="ARBA" id="ARBA00022771"/>
    </source>
</evidence>
<reference evidence="7" key="2">
    <citation type="submission" date="2021-01" db="EMBL/GenBank/DDBJ databases">
        <authorList>
            <person name="Schikora-Tamarit M.A."/>
        </authorList>
    </citation>
    <scope>NUCLEOTIDE SEQUENCE</scope>
    <source>
        <strain evidence="7">CBS2887</strain>
    </source>
</reference>
<dbReference type="InterPro" id="IPR013083">
    <property type="entry name" value="Znf_RING/FYVE/PHD"/>
</dbReference>
<dbReference type="PROSITE" id="PS00973">
    <property type="entry name" value="USP_2"/>
    <property type="match status" value="1"/>
</dbReference>
<dbReference type="SUPFAM" id="SSF54001">
    <property type="entry name" value="Cysteine proteinases"/>
    <property type="match status" value="1"/>
</dbReference>
<dbReference type="Pfam" id="PF02148">
    <property type="entry name" value="zf-UBP"/>
    <property type="match status" value="1"/>
</dbReference>
<dbReference type="PROSITE" id="PS50235">
    <property type="entry name" value="USP_3"/>
    <property type="match status" value="1"/>
</dbReference>
<dbReference type="PANTHER" id="PTHR24006">
    <property type="entry name" value="UBIQUITIN CARBOXYL-TERMINAL HYDROLASE"/>
    <property type="match status" value="1"/>
</dbReference>
<dbReference type="OrthoDB" id="289038at2759"/>
<evidence type="ECO:0000256" key="1">
    <source>
        <dbReference type="ARBA" id="ARBA00022723"/>
    </source>
</evidence>
<dbReference type="PROSITE" id="PS50271">
    <property type="entry name" value="ZF_UBP"/>
    <property type="match status" value="1"/>
</dbReference>
<dbReference type="GO" id="GO:0005829">
    <property type="term" value="C:cytosol"/>
    <property type="evidence" value="ECO:0007669"/>
    <property type="project" value="TreeGrafter"/>
</dbReference>
<dbReference type="Gene3D" id="3.30.40.10">
    <property type="entry name" value="Zinc/RING finger domain, C3HC4 (zinc finger)"/>
    <property type="match status" value="1"/>
</dbReference>
<reference evidence="7" key="1">
    <citation type="journal article" date="2021" name="Open Biol.">
        <title>Shared evolutionary footprints suggest mitochondrial oxidative damage underlies multiple complex I losses in fungi.</title>
        <authorList>
            <person name="Schikora-Tamarit M.A."/>
            <person name="Marcet-Houben M."/>
            <person name="Nosek J."/>
            <person name="Gabaldon T."/>
        </authorList>
    </citation>
    <scope>NUCLEOTIDE SEQUENCE</scope>
    <source>
        <strain evidence="7">CBS2887</strain>
    </source>
</reference>
<evidence type="ECO:0000259" key="5">
    <source>
        <dbReference type="PROSITE" id="PS50235"/>
    </source>
</evidence>
<dbReference type="Proteomes" id="UP000774326">
    <property type="component" value="Unassembled WGS sequence"/>
</dbReference>
<organism evidence="7 8">
    <name type="scientific">Wickerhamomyces pijperi</name>
    <name type="common">Yeast</name>
    <name type="synonym">Pichia pijperi</name>
    <dbReference type="NCBI Taxonomy" id="599730"/>
    <lineage>
        <taxon>Eukaryota</taxon>
        <taxon>Fungi</taxon>
        <taxon>Dikarya</taxon>
        <taxon>Ascomycota</taxon>
        <taxon>Saccharomycotina</taxon>
        <taxon>Saccharomycetes</taxon>
        <taxon>Phaffomycetales</taxon>
        <taxon>Wickerhamomycetaceae</taxon>
        <taxon>Wickerhamomyces</taxon>
    </lineage>
</organism>
<dbReference type="EMBL" id="JAEUBG010000190">
    <property type="protein sequence ID" value="KAH3688728.1"/>
    <property type="molecule type" value="Genomic_DNA"/>
</dbReference>
<evidence type="ECO:0008006" key="9">
    <source>
        <dbReference type="Google" id="ProtNLM"/>
    </source>
</evidence>
<keyword evidence="8" id="KW-1185">Reference proteome</keyword>
<accession>A0A9P8TQZ6</accession>
<dbReference type="Pfam" id="PF00443">
    <property type="entry name" value="UCH"/>
    <property type="match status" value="1"/>
</dbReference>
<keyword evidence="1" id="KW-0479">Metal-binding</keyword>
<dbReference type="InterPro" id="IPR038765">
    <property type="entry name" value="Papain-like_cys_pep_sf"/>
</dbReference>
<feature type="domain" description="USP" evidence="5">
    <location>
        <begin position="224"/>
        <end position="530"/>
    </location>
</feature>
<dbReference type="InterPro" id="IPR001607">
    <property type="entry name" value="Znf_UBP"/>
</dbReference>
<protein>
    <recommendedName>
        <fullName evidence="9">Ubiquitinyl hydrolase 1</fullName>
    </recommendedName>
</protein>
<sequence>MASRQLSPDTPATSSTPTPVLLQSTLDDCNLKPCSHLAQVLGTSAKDTVLRNYTGAYRVSILNNVTQFNPPQFRIIKTKSKLDKSKILQLKSHSPKCTQCANVIGKNFYCLQCAHVGCWNKQHFVDHAKAQGHVFGIDSQTGLLFCFKCSCFISDPSLDFAREEIDKSCNTPLGNTNAAAASPANDSTGVIATKKGLIVPDEEDLKLIAKYSKTVSGKASTGLRGFVNMGSTCFMSTILQTFIHNPIIRDYFLTEGHSKCGKLRNECITCCVDEIFINFFTSNDRQGYGPVSFLNAAWRKNKLLAGYSQQDAHEFWQFLVNQLHQDLKPDARKPSDPHFRCQCVAHQCFASDLQSSIKCSQCGTITTTVDPIIDISLDITHSDDLKGCFHNFVKTEKLDIKYSCNNCQERTPASKKLSILKFPNVLAIQLKRFEHSNQSSKIDKYVSFPFYMDMNPYSTSFQSTGVSDPALNYELFAIVCHIGTVNTGHYIVCIKDSQGRWWKFDDSVVVMLSREEVQNMKAYLLFYGVHKLA</sequence>
<keyword evidence="3" id="KW-0862">Zinc</keyword>
<name>A0A9P8TQZ6_WICPI</name>
<evidence type="ECO:0000256" key="3">
    <source>
        <dbReference type="ARBA" id="ARBA00022833"/>
    </source>
</evidence>
<evidence type="ECO:0000256" key="4">
    <source>
        <dbReference type="PROSITE-ProRule" id="PRU00502"/>
    </source>
</evidence>
<keyword evidence="2 4" id="KW-0863">Zinc-finger</keyword>
<dbReference type="GO" id="GO:0016579">
    <property type="term" value="P:protein deubiquitination"/>
    <property type="evidence" value="ECO:0007669"/>
    <property type="project" value="InterPro"/>
</dbReference>
<comment type="caution">
    <text evidence="7">The sequence shown here is derived from an EMBL/GenBank/DDBJ whole genome shotgun (WGS) entry which is preliminary data.</text>
</comment>
<dbReference type="InterPro" id="IPR028889">
    <property type="entry name" value="USP"/>
</dbReference>
<dbReference type="InterPro" id="IPR001394">
    <property type="entry name" value="Peptidase_C19_UCH"/>
</dbReference>
<proteinExistence type="predicted"/>
<evidence type="ECO:0000313" key="7">
    <source>
        <dbReference type="EMBL" id="KAH3688728.1"/>
    </source>
</evidence>
<dbReference type="GO" id="GO:0008270">
    <property type="term" value="F:zinc ion binding"/>
    <property type="evidence" value="ECO:0007669"/>
    <property type="project" value="UniProtKB-KW"/>
</dbReference>
<dbReference type="PANTHER" id="PTHR24006:SF937">
    <property type="entry name" value="UBIQUITIN CARBOXYL-TERMINAL HYDROLASE"/>
    <property type="match status" value="1"/>
</dbReference>
<gene>
    <name evidence="7" type="ORF">WICPIJ_000282</name>
</gene>
<dbReference type="SMART" id="SM00290">
    <property type="entry name" value="ZnF_UBP"/>
    <property type="match status" value="1"/>
</dbReference>